<accession>A0A565BCY4</accession>
<feature type="compositionally biased region" description="Low complexity" evidence="1">
    <location>
        <begin position="122"/>
        <end position="132"/>
    </location>
</feature>
<dbReference type="EMBL" id="CABITT030000003">
    <property type="protein sequence ID" value="VVA99224.1"/>
    <property type="molecule type" value="Genomic_DNA"/>
</dbReference>
<gene>
    <name evidence="2" type="ORF">ANE_LOCUS9669</name>
</gene>
<organism evidence="2 3">
    <name type="scientific">Arabis nemorensis</name>
    <dbReference type="NCBI Taxonomy" id="586526"/>
    <lineage>
        <taxon>Eukaryota</taxon>
        <taxon>Viridiplantae</taxon>
        <taxon>Streptophyta</taxon>
        <taxon>Embryophyta</taxon>
        <taxon>Tracheophyta</taxon>
        <taxon>Spermatophyta</taxon>
        <taxon>Magnoliopsida</taxon>
        <taxon>eudicotyledons</taxon>
        <taxon>Gunneridae</taxon>
        <taxon>Pentapetalae</taxon>
        <taxon>rosids</taxon>
        <taxon>malvids</taxon>
        <taxon>Brassicales</taxon>
        <taxon>Brassicaceae</taxon>
        <taxon>Arabideae</taxon>
        <taxon>Arabis</taxon>
    </lineage>
</organism>
<feature type="region of interest" description="Disordered" evidence="1">
    <location>
        <begin position="1"/>
        <end position="42"/>
    </location>
</feature>
<comment type="caution">
    <text evidence="2">The sequence shown here is derived from an EMBL/GenBank/DDBJ whole genome shotgun (WGS) entry which is preliminary data.</text>
</comment>
<proteinExistence type="predicted"/>
<protein>
    <submittedName>
        <fullName evidence="2">Uncharacterized protein</fullName>
    </submittedName>
</protein>
<evidence type="ECO:0000256" key="1">
    <source>
        <dbReference type="SAM" id="MobiDB-lite"/>
    </source>
</evidence>
<dbReference type="Proteomes" id="UP000489600">
    <property type="component" value="Unassembled WGS sequence"/>
</dbReference>
<keyword evidence="3" id="KW-1185">Reference proteome</keyword>
<name>A0A565BCY4_9BRAS</name>
<sequence length="132" mass="14042">MARVLEMRSRSGRGRWTHPNSSLAVRHRVSRPGSKGDRSKRWQYQPSRAIRPFRSRAVGRLWRGGALPVGTAPVISSAEDDLFGRETKANIEAADKKLREAGMESGGGDGESVSGGSGGSGASMVEESSSAS</sequence>
<evidence type="ECO:0000313" key="2">
    <source>
        <dbReference type="EMBL" id="VVA99224.1"/>
    </source>
</evidence>
<feature type="compositionally biased region" description="Gly residues" evidence="1">
    <location>
        <begin position="104"/>
        <end position="121"/>
    </location>
</feature>
<evidence type="ECO:0000313" key="3">
    <source>
        <dbReference type="Proteomes" id="UP000489600"/>
    </source>
</evidence>
<feature type="region of interest" description="Disordered" evidence="1">
    <location>
        <begin position="95"/>
        <end position="132"/>
    </location>
</feature>
<dbReference type="AlphaFoldDB" id="A0A565BCY4"/>
<reference evidence="2" key="1">
    <citation type="submission" date="2019-07" db="EMBL/GenBank/DDBJ databases">
        <authorList>
            <person name="Dittberner H."/>
        </authorList>
    </citation>
    <scope>NUCLEOTIDE SEQUENCE [LARGE SCALE GENOMIC DNA]</scope>
</reference>